<proteinExistence type="predicted"/>
<evidence type="ECO:0000256" key="1">
    <source>
        <dbReference type="SAM" id="Phobius"/>
    </source>
</evidence>
<dbReference type="RefSeq" id="WP_058460442.1">
    <property type="nucleotide sequence ID" value="NZ_CAAAIY010000002.1"/>
</dbReference>
<evidence type="ECO:0000313" key="2">
    <source>
        <dbReference type="EMBL" id="KTC71284.1"/>
    </source>
</evidence>
<dbReference type="Proteomes" id="UP000054695">
    <property type="component" value="Unassembled WGS sequence"/>
</dbReference>
<name>A0A0W0RJP6_LEGBO</name>
<dbReference type="PATRIC" id="fig|447.4.peg.3046"/>
<feature type="transmembrane region" description="Helical" evidence="1">
    <location>
        <begin position="38"/>
        <end position="62"/>
    </location>
</feature>
<dbReference type="AlphaFoldDB" id="A0A0W0RJP6"/>
<comment type="caution">
    <text evidence="2">The sequence shown here is derived from an EMBL/GenBank/DDBJ whole genome shotgun (WGS) entry which is preliminary data.</text>
</comment>
<dbReference type="OrthoDB" id="5653183at2"/>
<keyword evidence="3" id="KW-1185">Reference proteome</keyword>
<accession>A0A0W0RJP6</accession>
<feature type="transmembrane region" description="Helical" evidence="1">
    <location>
        <begin position="117"/>
        <end position="135"/>
    </location>
</feature>
<sequence>MLLTLAWVVLLSAILVFFSEEFIKAFNKFFAIKGAKLLVPLFAASWLIYTFTFWCLWAIFYVREILYEVENFLVGIMPFQKIAVPVVLIFMLTFLSVVPVLILDILSRRKKYKGYQYPYVTSGIIWLLSVFLLVIV</sequence>
<keyword evidence="1" id="KW-0472">Membrane</keyword>
<evidence type="ECO:0000313" key="3">
    <source>
        <dbReference type="Proteomes" id="UP000054695"/>
    </source>
</evidence>
<feature type="transmembrane region" description="Helical" evidence="1">
    <location>
        <begin position="6"/>
        <end position="26"/>
    </location>
</feature>
<gene>
    <name evidence="2" type="ORF">Lboz_2861</name>
</gene>
<keyword evidence="1" id="KW-0812">Transmembrane</keyword>
<dbReference type="EMBL" id="LNXU01000032">
    <property type="protein sequence ID" value="KTC71284.1"/>
    <property type="molecule type" value="Genomic_DNA"/>
</dbReference>
<organism evidence="2 3">
    <name type="scientific">Legionella bozemanae</name>
    <name type="common">Fluoribacter bozemanae</name>
    <dbReference type="NCBI Taxonomy" id="447"/>
    <lineage>
        <taxon>Bacteria</taxon>
        <taxon>Pseudomonadati</taxon>
        <taxon>Pseudomonadota</taxon>
        <taxon>Gammaproteobacteria</taxon>
        <taxon>Legionellales</taxon>
        <taxon>Legionellaceae</taxon>
        <taxon>Legionella</taxon>
    </lineage>
</organism>
<reference evidence="2 3" key="1">
    <citation type="submission" date="2015-11" db="EMBL/GenBank/DDBJ databases">
        <title>Genomic analysis of 38 Legionella species identifies large and diverse effector repertoires.</title>
        <authorList>
            <person name="Burstein D."/>
            <person name="Amaro F."/>
            <person name="Zusman T."/>
            <person name="Lifshitz Z."/>
            <person name="Cohen O."/>
            <person name="Gilbert J.A."/>
            <person name="Pupko T."/>
            <person name="Shuman H.A."/>
            <person name="Segal G."/>
        </authorList>
    </citation>
    <scope>NUCLEOTIDE SEQUENCE [LARGE SCALE GENOMIC DNA]</scope>
    <source>
        <strain evidence="2 3">WIGA</strain>
    </source>
</reference>
<feature type="transmembrane region" description="Helical" evidence="1">
    <location>
        <begin position="82"/>
        <end position="105"/>
    </location>
</feature>
<keyword evidence="1" id="KW-1133">Transmembrane helix</keyword>
<protein>
    <submittedName>
        <fullName evidence="2">Uncharacterized protein</fullName>
    </submittedName>
</protein>
<dbReference type="STRING" id="447.Lboz_2861"/>